<dbReference type="InterPro" id="IPR001680">
    <property type="entry name" value="WD40_rpt"/>
</dbReference>
<dbReference type="SMART" id="SM00320">
    <property type="entry name" value="WD40"/>
    <property type="match status" value="2"/>
</dbReference>
<evidence type="ECO:0000313" key="7">
    <source>
        <dbReference type="Proteomes" id="UP000605846"/>
    </source>
</evidence>
<evidence type="ECO:0000313" key="6">
    <source>
        <dbReference type="EMBL" id="KAF7730052.1"/>
    </source>
</evidence>
<keyword evidence="3" id="KW-0677">Repeat</keyword>
<dbReference type="Gene3D" id="2.130.10.10">
    <property type="entry name" value="YVTN repeat-like/Quinoprotein amine dehydrogenase"/>
    <property type="match status" value="1"/>
</dbReference>
<dbReference type="PANTHER" id="PTHR19865:SF0">
    <property type="entry name" value="U3 SMALL NUCLEOLAR RNA-INTERACTING PROTEIN 2"/>
    <property type="match status" value="1"/>
</dbReference>
<evidence type="ECO:0000256" key="1">
    <source>
        <dbReference type="ARBA" id="ARBA00004123"/>
    </source>
</evidence>
<evidence type="ECO:0000256" key="4">
    <source>
        <dbReference type="ARBA" id="ARBA00023242"/>
    </source>
</evidence>
<reference evidence="6" key="1">
    <citation type="submission" date="2020-01" db="EMBL/GenBank/DDBJ databases">
        <title>Genome Sequencing of Three Apophysomyces-Like Fungal Strains Confirms a Novel Fungal Genus in the Mucoromycota with divergent Burkholderia-like Endosymbiotic Bacteria.</title>
        <authorList>
            <person name="Stajich J.E."/>
            <person name="Macias A.M."/>
            <person name="Carter-House D."/>
            <person name="Lovett B."/>
            <person name="Kasson L.R."/>
            <person name="Berry K."/>
            <person name="Grigoriev I."/>
            <person name="Chang Y."/>
            <person name="Spatafora J."/>
            <person name="Kasson M.T."/>
        </authorList>
    </citation>
    <scope>NUCLEOTIDE SEQUENCE</scope>
    <source>
        <strain evidence="6">NRRL A-21654</strain>
    </source>
</reference>
<dbReference type="InterPro" id="IPR036322">
    <property type="entry name" value="WD40_repeat_dom_sf"/>
</dbReference>
<feature type="repeat" description="WD" evidence="5">
    <location>
        <begin position="183"/>
        <end position="221"/>
    </location>
</feature>
<dbReference type="PROSITE" id="PS50294">
    <property type="entry name" value="WD_REPEATS_REGION"/>
    <property type="match status" value="1"/>
</dbReference>
<proteinExistence type="predicted"/>
<gene>
    <name evidence="6" type="ORF">EC973_002997</name>
</gene>
<accession>A0A8H7ESX8</accession>
<dbReference type="AlphaFoldDB" id="A0A8H7ESX8"/>
<dbReference type="GO" id="GO:0032040">
    <property type="term" value="C:small-subunit processome"/>
    <property type="evidence" value="ECO:0007669"/>
    <property type="project" value="TreeGrafter"/>
</dbReference>
<dbReference type="OrthoDB" id="1602884at2759"/>
<dbReference type="GO" id="GO:0034511">
    <property type="term" value="F:U3 snoRNA binding"/>
    <property type="evidence" value="ECO:0007669"/>
    <property type="project" value="InterPro"/>
</dbReference>
<evidence type="ECO:0000256" key="3">
    <source>
        <dbReference type="ARBA" id="ARBA00022737"/>
    </source>
</evidence>
<comment type="subcellular location">
    <subcellularLocation>
        <location evidence="1">Nucleus</location>
    </subcellularLocation>
</comment>
<dbReference type="PROSITE" id="PS50082">
    <property type="entry name" value="WD_REPEATS_2"/>
    <property type="match status" value="2"/>
</dbReference>
<dbReference type="PANTHER" id="PTHR19865">
    <property type="entry name" value="U3 SMALL NUCLEOLAR RNA INTERACTING PROTEIN 2"/>
    <property type="match status" value="1"/>
</dbReference>
<dbReference type="SUPFAM" id="SSF50978">
    <property type="entry name" value="WD40 repeat-like"/>
    <property type="match status" value="1"/>
</dbReference>
<name>A0A8H7ESX8_9FUNG</name>
<feature type="repeat" description="WD" evidence="5">
    <location>
        <begin position="160"/>
        <end position="182"/>
    </location>
</feature>
<dbReference type="Pfam" id="PF00400">
    <property type="entry name" value="WD40"/>
    <property type="match status" value="2"/>
</dbReference>
<dbReference type="InterPro" id="IPR015943">
    <property type="entry name" value="WD40/YVTN_repeat-like_dom_sf"/>
</dbReference>
<evidence type="ECO:0000256" key="5">
    <source>
        <dbReference type="PROSITE-ProRule" id="PRU00221"/>
    </source>
</evidence>
<dbReference type="InterPro" id="IPR039241">
    <property type="entry name" value="Rrp9-like"/>
</dbReference>
<keyword evidence="2 5" id="KW-0853">WD repeat</keyword>
<keyword evidence="4" id="KW-0539">Nucleus</keyword>
<dbReference type="EMBL" id="JABAYA010000019">
    <property type="protein sequence ID" value="KAF7730052.1"/>
    <property type="molecule type" value="Genomic_DNA"/>
</dbReference>
<dbReference type="PROSITE" id="PS00678">
    <property type="entry name" value="WD_REPEATS_1"/>
    <property type="match status" value="1"/>
</dbReference>
<dbReference type="Proteomes" id="UP000605846">
    <property type="component" value="Unassembled WGS sequence"/>
</dbReference>
<protein>
    <submittedName>
        <fullName evidence="6">Uncharacterized protein</fullName>
    </submittedName>
</protein>
<dbReference type="InterPro" id="IPR019775">
    <property type="entry name" value="WD40_repeat_CS"/>
</dbReference>
<organism evidence="6 7">
    <name type="scientific">Apophysomyces ossiformis</name>
    <dbReference type="NCBI Taxonomy" id="679940"/>
    <lineage>
        <taxon>Eukaryota</taxon>
        <taxon>Fungi</taxon>
        <taxon>Fungi incertae sedis</taxon>
        <taxon>Mucoromycota</taxon>
        <taxon>Mucoromycotina</taxon>
        <taxon>Mucoromycetes</taxon>
        <taxon>Mucorales</taxon>
        <taxon>Mucorineae</taxon>
        <taxon>Mucoraceae</taxon>
        <taxon>Apophysomyces</taxon>
    </lineage>
</organism>
<evidence type="ECO:0000256" key="2">
    <source>
        <dbReference type="ARBA" id="ARBA00022574"/>
    </source>
</evidence>
<sequence>MCARVCRHWAAVIQHYDDCIWSTCARCDFEKTTPARRFWSLEFPDPILRRSWRDMYRITSNWYRRMYTGYFPALDRPDDQDNLCTVVGSPRDSMFSTSLSVTATGEIVRSNPTYRSAAGWLTLVLQSPRTGKTCPLDDRSDLTHGHGIVCHYSDISSHWLVTGGLDGTVALWDASKRCRVRTWSGHRGRVLCVAIHDQGKWLLFLVIVSGGSDGRIRVWDLANIIKGAVGHACRRGMIDISSYLSGRHEWFQGVGEIAVTGHLVACAPDATGPVLVFSLLTGSLVYELKTTARSNDQAPSDSDVTAFSKLCITPFFLLTKGKTQTLTYPTCSETQLDSREERMAVPSFYAPPTSDASFPYSQPCVNVWNLQTGKFVYRLIPVMEKPARYTITDLRVSPDYSKVFACLEIQGRECQELLYCWDFAGCSPGGIDTRPLKLIQVDEVSPRRSTGKSWACFL</sequence>
<comment type="caution">
    <text evidence="6">The sequence shown here is derived from an EMBL/GenBank/DDBJ whole genome shotgun (WGS) entry which is preliminary data.</text>
</comment>
<keyword evidence="7" id="KW-1185">Reference proteome</keyword>